<dbReference type="Gene3D" id="3.40.1190.20">
    <property type="match status" value="1"/>
</dbReference>
<protein>
    <submittedName>
        <fullName evidence="8">Carbohydrate kinase</fullName>
    </submittedName>
</protein>
<dbReference type="PROSITE" id="PS00584">
    <property type="entry name" value="PFKB_KINASES_2"/>
    <property type="match status" value="1"/>
</dbReference>
<reference evidence="8 9" key="1">
    <citation type="submission" date="2017-08" db="EMBL/GenBank/DDBJ databases">
        <title>Resequencing and Reannotation of the genome of Pyrococcus furiosus type strain DSM3638.</title>
        <authorList>
            <person name="Reichelt R.M."/>
            <person name="Bunk B."/>
        </authorList>
    </citation>
    <scope>NUCLEOTIDE SEQUENCE [LARGE SCALE GENOMIC DNA]</scope>
    <source>
        <strain evidence="8 9">DSM 3638</strain>
    </source>
</reference>
<dbReference type="GO" id="GO:0006000">
    <property type="term" value="P:fructose metabolic process"/>
    <property type="evidence" value="ECO:0007669"/>
    <property type="project" value="UniProtKB-ARBA"/>
</dbReference>
<dbReference type="InterPro" id="IPR002173">
    <property type="entry name" value="Carboh/pur_kinase_PfkB_CS"/>
</dbReference>
<sequence length="311" mass="34509">MITAFGEVLIDFIAAEEGDLENVKIFEKHPGGAPANVAVGVSRLGIPSFLVSKVGDDPFGRFLIRRLKEEGVNTEGVLIDNEKHTGVVFVQLKGAKPSFILYDEVAYFNIKLSEVPWEILESSKIVHFGSVLLAREPSRGTMIKVIETLKEKSLVSFDVNIRKDLWRSEEELVETLKRVLSNVDILKLSDEEFNLLKEYGLEPRGKLITAITYGAEGCRIESDEASIFVPAYKVSPVDTTGAGDAFVSALLVGLLALDKQKLEESDMFLLGKFANLVAGLSTQKRGAWSVPRREELEKYEEGRKIFSLITL</sequence>
<dbReference type="GeneID" id="13300763"/>
<evidence type="ECO:0000313" key="8">
    <source>
        <dbReference type="EMBL" id="QEK79087.1"/>
    </source>
</evidence>
<dbReference type="SUPFAM" id="SSF53613">
    <property type="entry name" value="Ribokinase-like"/>
    <property type="match status" value="1"/>
</dbReference>
<feature type="domain" description="Carbohydrate kinase PfkB" evidence="7">
    <location>
        <begin position="2"/>
        <end position="287"/>
    </location>
</feature>
<dbReference type="CDD" id="cd01167">
    <property type="entry name" value="bac_FRK"/>
    <property type="match status" value="1"/>
</dbReference>
<dbReference type="InterPro" id="IPR050306">
    <property type="entry name" value="PfkB_Carbo_kinase"/>
</dbReference>
<keyword evidence="4 6" id="KW-0418">Kinase</keyword>
<proteinExistence type="inferred from homology"/>
<dbReference type="GO" id="GO:0005524">
    <property type="term" value="F:ATP binding"/>
    <property type="evidence" value="ECO:0007669"/>
    <property type="project" value="UniProtKB-KW"/>
</dbReference>
<keyword evidence="2 6" id="KW-0808">Transferase</keyword>
<dbReference type="PROSITE" id="PS00583">
    <property type="entry name" value="PFKB_KINASES_1"/>
    <property type="match status" value="1"/>
</dbReference>
<dbReference type="OrthoDB" id="124714at2157"/>
<evidence type="ECO:0000256" key="3">
    <source>
        <dbReference type="ARBA" id="ARBA00022741"/>
    </source>
</evidence>
<dbReference type="InterPro" id="IPR029056">
    <property type="entry name" value="Ribokinase-like"/>
</dbReference>
<evidence type="ECO:0000259" key="7">
    <source>
        <dbReference type="Pfam" id="PF00294"/>
    </source>
</evidence>
<dbReference type="Pfam" id="PF00294">
    <property type="entry name" value="PfkB"/>
    <property type="match status" value="1"/>
</dbReference>
<evidence type="ECO:0000256" key="6">
    <source>
        <dbReference type="RuleBase" id="RU003704"/>
    </source>
</evidence>
<accession>A0A5C0XQD2</accession>
<dbReference type="InterPro" id="IPR011611">
    <property type="entry name" value="PfkB_dom"/>
</dbReference>
<keyword evidence="3" id="KW-0547">Nucleotide-binding</keyword>
<dbReference type="InterPro" id="IPR002139">
    <property type="entry name" value="Ribo/fructo_kinase"/>
</dbReference>
<organism evidence="8 9">
    <name type="scientific">Pyrococcus furiosus (strain ATCC 43587 / DSM 3638 / JCM 8422 / Vc1)</name>
    <dbReference type="NCBI Taxonomy" id="186497"/>
    <lineage>
        <taxon>Archaea</taxon>
        <taxon>Methanobacteriati</taxon>
        <taxon>Methanobacteriota</taxon>
        <taxon>Thermococci</taxon>
        <taxon>Thermococcales</taxon>
        <taxon>Thermococcaceae</taxon>
        <taxon>Pyrococcus</taxon>
    </lineage>
</organism>
<evidence type="ECO:0000256" key="5">
    <source>
        <dbReference type="ARBA" id="ARBA00022840"/>
    </source>
</evidence>
<evidence type="ECO:0000256" key="1">
    <source>
        <dbReference type="ARBA" id="ARBA00010688"/>
    </source>
</evidence>
<gene>
    <name evidence="8" type="ORF">PFDSM3638_07300</name>
</gene>
<dbReference type="PANTHER" id="PTHR43085">
    <property type="entry name" value="HEXOKINASE FAMILY MEMBER"/>
    <property type="match status" value="1"/>
</dbReference>
<dbReference type="PANTHER" id="PTHR43085:SF1">
    <property type="entry name" value="PSEUDOURIDINE KINASE-RELATED"/>
    <property type="match status" value="1"/>
</dbReference>
<evidence type="ECO:0000256" key="4">
    <source>
        <dbReference type="ARBA" id="ARBA00022777"/>
    </source>
</evidence>
<dbReference type="PRINTS" id="PR00990">
    <property type="entry name" value="RIBOKINASE"/>
</dbReference>
<dbReference type="GO" id="GO:0008865">
    <property type="term" value="F:fructokinase activity"/>
    <property type="evidence" value="ECO:0007669"/>
    <property type="project" value="UniProtKB-ARBA"/>
</dbReference>
<comment type="similarity">
    <text evidence="1 6">Belongs to the carbohydrate kinase PfkB family.</text>
</comment>
<name>A0A5C0XQD2_PYRFU</name>
<keyword evidence="5" id="KW-0067">ATP-binding</keyword>
<dbReference type="Proteomes" id="UP000324354">
    <property type="component" value="Chromosome"/>
</dbReference>
<evidence type="ECO:0000256" key="2">
    <source>
        <dbReference type="ARBA" id="ARBA00022679"/>
    </source>
</evidence>
<dbReference type="RefSeq" id="WP_011012605.1">
    <property type="nucleotide sequence ID" value="NC_003413.1"/>
</dbReference>
<dbReference type="EMBL" id="CP023154">
    <property type="protein sequence ID" value="QEK79087.1"/>
    <property type="molecule type" value="Genomic_DNA"/>
</dbReference>
<dbReference type="AlphaFoldDB" id="A0A5C0XQD2"/>
<dbReference type="GeneID" id="41713268"/>
<evidence type="ECO:0000313" key="9">
    <source>
        <dbReference type="Proteomes" id="UP000324354"/>
    </source>
</evidence>